<comment type="caution">
    <text evidence="2">The sequence shown here is derived from an EMBL/GenBank/DDBJ whole genome shotgun (WGS) entry which is preliminary data.</text>
</comment>
<dbReference type="OrthoDB" id="418595at2759"/>
<protein>
    <submittedName>
        <fullName evidence="2">CBS domain-containing protein CBSX1-chloroplastic</fullName>
    </submittedName>
</protein>
<accession>A0A9N7NLQ6</accession>
<sequence length="167" mass="18977">MWGTSKDISSPAFFGRPNEFRALPGPVWSPPRPPASCRRCLSTLQMLVENRLACFPAVDDDWKLVPERPIWTCFWKFIEPGKLSCLRTLRGTTNLEDAARLLLETKCRLLPVVDDNVKLVRGSRRLSSGAGTVLFQMVRFGFFLYSSSCQTAWAFFFPLALRNVDLD</sequence>
<dbReference type="InterPro" id="IPR000644">
    <property type="entry name" value="CBS_dom"/>
</dbReference>
<evidence type="ECO:0000313" key="2">
    <source>
        <dbReference type="EMBL" id="CAA0832803.1"/>
    </source>
</evidence>
<reference evidence="2" key="1">
    <citation type="submission" date="2019-12" db="EMBL/GenBank/DDBJ databases">
        <authorList>
            <person name="Scholes J."/>
        </authorList>
    </citation>
    <scope>NUCLEOTIDE SEQUENCE</scope>
</reference>
<keyword evidence="3" id="KW-1185">Reference proteome</keyword>
<dbReference type="AlphaFoldDB" id="A0A9N7NLQ6"/>
<proteinExistence type="predicted"/>
<name>A0A9N7NLQ6_STRHE</name>
<dbReference type="Gene3D" id="3.10.580.10">
    <property type="entry name" value="CBS-domain"/>
    <property type="match status" value="1"/>
</dbReference>
<dbReference type="EMBL" id="CACSLK010027837">
    <property type="protein sequence ID" value="CAA0832803.1"/>
    <property type="molecule type" value="Genomic_DNA"/>
</dbReference>
<evidence type="ECO:0000259" key="1">
    <source>
        <dbReference type="Pfam" id="PF00571"/>
    </source>
</evidence>
<dbReference type="Proteomes" id="UP001153555">
    <property type="component" value="Unassembled WGS sequence"/>
</dbReference>
<feature type="domain" description="CBS" evidence="1">
    <location>
        <begin position="88"/>
        <end position="120"/>
    </location>
</feature>
<gene>
    <name evidence="2" type="ORF">SHERM_28077</name>
</gene>
<organism evidence="2 3">
    <name type="scientific">Striga hermonthica</name>
    <name type="common">Purple witchweed</name>
    <name type="synonym">Buchnera hermonthica</name>
    <dbReference type="NCBI Taxonomy" id="68872"/>
    <lineage>
        <taxon>Eukaryota</taxon>
        <taxon>Viridiplantae</taxon>
        <taxon>Streptophyta</taxon>
        <taxon>Embryophyta</taxon>
        <taxon>Tracheophyta</taxon>
        <taxon>Spermatophyta</taxon>
        <taxon>Magnoliopsida</taxon>
        <taxon>eudicotyledons</taxon>
        <taxon>Gunneridae</taxon>
        <taxon>Pentapetalae</taxon>
        <taxon>asterids</taxon>
        <taxon>lamiids</taxon>
        <taxon>Lamiales</taxon>
        <taxon>Orobanchaceae</taxon>
        <taxon>Buchnereae</taxon>
        <taxon>Striga</taxon>
    </lineage>
</organism>
<dbReference type="Pfam" id="PF00571">
    <property type="entry name" value="CBS"/>
    <property type="match status" value="1"/>
</dbReference>
<evidence type="ECO:0000313" key="3">
    <source>
        <dbReference type="Proteomes" id="UP001153555"/>
    </source>
</evidence>
<dbReference type="InterPro" id="IPR046342">
    <property type="entry name" value="CBS_dom_sf"/>
</dbReference>
<dbReference type="SUPFAM" id="SSF54631">
    <property type="entry name" value="CBS-domain pair"/>
    <property type="match status" value="1"/>
</dbReference>